<evidence type="ECO:0000313" key="30">
    <source>
        <dbReference type="RefSeq" id="XP_058979433.1"/>
    </source>
</evidence>
<evidence type="ECO:0000256" key="7">
    <source>
        <dbReference type="ARBA" id="ARBA00022692"/>
    </source>
</evidence>
<evidence type="ECO:0000313" key="23">
    <source>
        <dbReference type="RefSeq" id="XP_005190320.1"/>
    </source>
</evidence>
<keyword evidence="15" id="KW-0325">Glycoprotein</keyword>
<keyword evidence="6" id="KW-0740">Sodium/potassium transport</keyword>
<dbReference type="RefSeq" id="XP_011295286.1">
    <property type="nucleotide sequence ID" value="XM_011296984.2"/>
</dbReference>
<sequence>MSKKNGETKYVPTEFQFYAPKEKQSIGQFLHNSKDGTYLGRTPKSWAQLLTFYAIFYVVLAGLFTICMQGLFSTLDEKEPRWKLDKSLIGTNPGLGFRPISDDTQRGSVIQFDTKVDGEKNYWIKLLNDFMKSYNDSQHTGKVCSFNQTHNPEDVCTVDIEQFGSCSPKNAYGYNNSRPCVFLKLNKIYDWVPQYYDNPADLPEDMPAQLKEHIKAVPEHERQQVWVSCNGNNAQDQEEFGTVKYYPAQGFPAYYYPYLNQQNYLSPLIAVQFEQLPVNKMINIECRAWAKNIIYNGSIRDRQGSVTFQIFID</sequence>
<dbReference type="EMBL" id="KA644528">
    <property type="protein sequence ID" value="AFP59157.1"/>
    <property type="molecule type" value="mRNA"/>
</dbReference>
<dbReference type="VEuPathDB" id="VectorBase:MDOA006968"/>
<evidence type="ECO:0000313" key="28">
    <source>
        <dbReference type="RefSeq" id="XP_058979431.1"/>
    </source>
</evidence>
<dbReference type="RefSeq" id="XP_011295284.1">
    <property type="nucleotide sequence ID" value="XM_011296982.2"/>
</dbReference>
<dbReference type="EnsemblMetazoa" id="MDOA006968-RF">
    <property type="protein sequence ID" value="MDOA006968-PF"/>
    <property type="gene ID" value="MDOA006968"/>
</dbReference>
<dbReference type="EnsemblMetazoa" id="MDOA006968-RA">
    <property type="protein sequence ID" value="MDOA006968-PA"/>
    <property type="gene ID" value="MDOA006968"/>
</dbReference>
<comment type="subcellular location">
    <subcellularLocation>
        <location evidence="1">Cell membrane</location>
        <topology evidence="1">Single-pass type II membrane protein</topology>
    </subcellularLocation>
</comment>
<dbReference type="PANTHER" id="PTHR11523:SF31">
    <property type="entry name" value="AT04468P-RELATED"/>
    <property type="match status" value="1"/>
</dbReference>
<evidence type="ECO:0000313" key="33">
    <source>
        <dbReference type="RefSeq" id="XP_058979436.1"/>
    </source>
</evidence>
<dbReference type="VEuPathDB" id="VectorBase:MDOMA2_012301"/>
<keyword evidence="16" id="KW-0739">Sodium transport</keyword>
<evidence type="ECO:0000313" key="37">
    <source>
        <dbReference type="RefSeq" id="XP_058979441.1"/>
    </source>
</evidence>
<dbReference type="RefSeq" id="XP_011295287.1">
    <property type="nucleotide sequence ID" value="XM_011296985.2"/>
</dbReference>
<accession>T1PJY0</accession>
<reference evidence="28 29" key="3">
    <citation type="submission" date="2025-05" db="UniProtKB">
        <authorList>
            <consortium name="RefSeq"/>
        </authorList>
    </citation>
    <scope>IDENTIFICATION</scope>
    <source>
        <strain evidence="22 23">Aabys</strain>
        <tissue evidence="28 29">Whole body</tissue>
    </source>
</reference>
<evidence type="ECO:0000256" key="16">
    <source>
        <dbReference type="ARBA" id="ARBA00023201"/>
    </source>
</evidence>
<evidence type="ECO:0000256" key="6">
    <source>
        <dbReference type="ARBA" id="ARBA00022607"/>
    </source>
</evidence>
<dbReference type="GO" id="GO:1990573">
    <property type="term" value="P:potassium ion import across plasma membrane"/>
    <property type="evidence" value="ECO:0007669"/>
    <property type="project" value="TreeGrafter"/>
</dbReference>
<dbReference type="GO" id="GO:0006883">
    <property type="term" value="P:intracellular sodium ion homeostasis"/>
    <property type="evidence" value="ECO:0007669"/>
    <property type="project" value="TreeGrafter"/>
</dbReference>
<keyword evidence="21" id="KW-1185">Reference proteome</keyword>
<evidence type="ECO:0000313" key="31">
    <source>
        <dbReference type="RefSeq" id="XP_058979434.1"/>
    </source>
</evidence>
<evidence type="ECO:0000313" key="38">
    <source>
        <dbReference type="RefSeq" id="XP_058981244.1"/>
    </source>
</evidence>
<evidence type="ECO:0000256" key="13">
    <source>
        <dbReference type="ARBA" id="ARBA00023136"/>
    </source>
</evidence>
<evidence type="ECO:0000313" key="34">
    <source>
        <dbReference type="RefSeq" id="XP_058979437.1"/>
    </source>
</evidence>
<keyword evidence="10 18" id="KW-1133">Transmembrane helix</keyword>
<dbReference type="OrthoDB" id="5912413at2759"/>
<evidence type="ECO:0000313" key="22">
    <source>
        <dbReference type="RefSeq" id="XP_005190319.1"/>
    </source>
</evidence>
<evidence type="ECO:0000256" key="11">
    <source>
        <dbReference type="ARBA" id="ARBA00023053"/>
    </source>
</evidence>
<dbReference type="GO" id="GO:0001671">
    <property type="term" value="F:ATPase activator activity"/>
    <property type="evidence" value="ECO:0007669"/>
    <property type="project" value="UniProtKB-ARBA"/>
</dbReference>
<reference evidence="20" key="2">
    <citation type="submission" date="2020-05" db="UniProtKB">
        <authorList>
            <consortium name="EnsemblMetazoa"/>
        </authorList>
    </citation>
    <scope>IDENTIFICATION</scope>
    <source>
        <strain evidence="20">Aabys</strain>
    </source>
</reference>
<keyword evidence="12" id="KW-0406">Ion transport</keyword>
<dbReference type="EnsemblMetazoa" id="MDOA006968-RE">
    <property type="protein sequence ID" value="MDOA006968-PE"/>
    <property type="gene ID" value="MDOA006968"/>
</dbReference>
<evidence type="ECO:0000256" key="14">
    <source>
        <dbReference type="ARBA" id="ARBA00023157"/>
    </source>
</evidence>
<dbReference type="EnsemblMetazoa" id="MDOA006968-RD">
    <property type="protein sequence ID" value="MDOA006968-PD"/>
    <property type="gene ID" value="MDOA006968"/>
</dbReference>
<keyword evidence="9" id="KW-0735">Signal-anchor</keyword>
<dbReference type="EnsemblMetazoa" id="MDOA006968-RC">
    <property type="protein sequence ID" value="MDOA006968-PC"/>
    <property type="gene ID" value="MDOA006968"/>
</dbReference>
<evidence type="ECO:0000313" key="19">
    <source>
        <dbReference type="EMBL" id="AFP63700.1"/>
    </source>
</evidence>
<keyword evidence="8" id="KW-0630">Potassium</keyword>
<evidence type="ECO:0000313" key="21">
    <source>
        <dbReference type="Proteomes" id="UP001652621"/>
    </source>
</evidence>
<evidence type="ECO:0000256" key="9">
    <source>
        <dbReference type="ARBA" id="ARBA00022968"/>
    </source>
</evidence>
<evidence type="ECO:0000313" key="35">
    <source>
        <dbReference type="RefSeq" id="XP_058979438.1"/>
    </source>
</evidence>
<dbReference type="GeneID" id="131802810"/>
<evidence type="ECO:0000313" key="20">
    <source>
        <dbReference type="EnsemblMetazoa" id="MDOA006968-PA"/>
    </source>
</evidence>
<evidence type="ECO:0000256" key="3">
    <source>
        <dbReference type="ARBA" id="ARBA00022448"/>
    </source>
</evidence>
<organism evidence="19">
    <name type="scientific">Musca domestica</name>
    <name type="common">House fly</name>
    <dbReference type="NCBI Taxonomy" id="7370"/>
    <lineage>
        <taxon>Eukaryota</taxon>
        <taxon>Metazoa</taxon>
        <taxon>Ecdysozoa</taxon>
        <taxon>Arthropoda</taxon>
        <taxon>Hexapoda</taxon>
        <taxon>Insecta</taxon>
        <taxon>Pterygota</taxon>
        <taxon>Neoptera</taxon>
        <taxon>Endopterygota</taxon>
        <taxon>Diptera</taxon>
        <taxon>Brachycera</taxon>
        <taxon>Muscomorpha</taxon>
        <taxon>Muscoidea</taxon>
        <taxon>Muscidae</taxon>
        <taxon>Musca</taxon>
    </lineage>
</organism>
<evidence type="ECO:0000313" key="29">
    <source>
        <dbReference type="RefSeq" id="XP_058979432.1"/>
    </source>
</evidence>
<dbReference type="RefSeq" id="XP_058979438.1">
    <property type="nucleotide sequence ID" value="XM_059123455.1"/>
</dbReference>
<dbReference type="RefSeq" id="XP_058979432.1">
    <property type="nucleotide sequence ID" value="XM_059123449.1"/>
</dbReference>
<dbReference type="GO" id="GO:0036376">
    <property type="term" value="P:sodium ion export across plasma membrane"/>
    <property type="evidence" value="ECO:0007669"/>
    <property type="project" value="TreeGrafter"/>
</dbReference>
<evidence type="ECO:0000256" key="4">
    <source>
        <dbReference type="ARBA" id="ARBA00022475"/>
    </source>
</evidence>
<dbReference type="RefSeq" id="XP_058979434.1">
    <property type="nucleotide sequence ID" value="XM_059123451.1"/>
</dbReference>
<dbReference type="RefSeq" id="XP_058979441.1">
    <property type="nucleotide sequence ID" value="XM_059123458.1"/>
</dbReference>
<evidence type="ECO:0000256" key="10">
    <source>
        <dbReference type="ARBA" id="ARBA00022989"/>
    </source>
</evidence>
<dbReference type="VEuPathDB" id="VectorBase:MDOMA2_012894"/>
<gene>
    <name evidence="28 29 30 31 32 33 34 35 36 37" type="primary">LOC131802810</name>
    <name evidence="20" type="synonym">101897992</name>
    <name evidence="22 23 24 25 26 27 38" type="synonym">LOC101897992</name>
</gene>
<proteinExistence type="evidence at transcript level"/>
<evidence type="ECO:0000313" key="32">
    <source>
        <dbReference type="RefSeq" id="XP_058979435.1"/>
    </source>
</evidence>
<evidence type="ECO:0000313" key="26">
    <source>
        <dbReference type="RefSeq" id="XP_011295286.1"/>
    </source>
</evidence>
<reference evidence="19" key="1">
    <citation type="submission" date="2012-08" db="EMBL/GenBank/DDBJ databases">
        <title>Transcriptome of adult Musca domestica launches a platform for comparative house fly gene expression and characterization of differential gene expression among resistant and susceptible house flies.</title>
        <authorList>
            <person name="Liu N."/>
            <person name="Zhang L."/>
            <person name="Li M."/>
            <person name="Reid W."/>
        </authorList>
    </citation>
    <scope>NUCLEOTIDE SEQUENCE</scope>
    <source>
        <strain evidence="19">ALHF</strain>
        <tissue evidence="19">Whole body</tissue>
    </source>
</reference>
<dbReference type="GO" id="GO:0030007">
    <property type="term" value="P:intracellular potassium ion homeostasis"/>
    <property type="evidence" value="ECO:0007669"/>
    <property type="project" value="TreeGrafter"/>
</dbReference>
<dbReference type="RefSeq" id="XP_058979437.1">
    <property type="nucleotide sequence ID" value="XM_059123454.1"/>
</dbReference>
<feature type="transmembrane region" description="Helical" evidence="18">
    <location>
        <begin position="50"/>
        <end position="72"/>
    </location>
</feature>
<evidence type="ECO:0000313" key="36">
    <source>
        <dbReference type="RefSeq" id="XP_058979440.1"/>
    </source>
</evidence>
<dbReference type="eggNOG" id="KOG3927">
    <property type="taxonomic scope" value="Eukaryota"/>
</dbReference>
<evidence type="ECO:0000256" key="1">
    <source>
        <dbReference type="ARBA" id="ARBA00004401"/>
    </source>
</evidence>
<dbReference type="GeneID" id="101897992"/>
<dbReference type="STRING" id="7370.T1PJY0"/>
<name>T1PJY0_MUSDO</name>
<evidence type="ECO:0000256" key="2">
    <source>
        <dbReference type="ARBA" id="ARBA00005876"/>
    </source>
</evidence>
<dbReference type="Proteomes" id="UP001652621">
    <property type="component" value="Unplaced"/>
</dbReference>
<dbReference type="KEGG" id="mde:101897992"/>
<dbReference type="RefSeq" id="XP_011295285.1">
    <property type="nucleotide sequence ID" value="XM_011296983.2"/>
</dbReference>
<evidence type="ECO:0000256" key="8">
    <source>
        <dbReference type="ARBA" id="ARBA00022958"/>
    </source>
</evidence>
<keyword evidence="11" id="KW-0915">Sodium</keyword>
<dbReference type="AlphaFoldDB" id="T1PJY0"/>
<dbReference type="RefSeq" id="XP_058979440.1">
    <property type="nucleotide sequence ID" value="XM_059123457.1"/>
</dbReference>
<keyword evidence="7 18" id="KW-0812">Transmembrane</keyword>
<dbReference type="RefSeq" id="XP_058979431.1">
    <property type="nucleotide sequence ID" value="XM_059123448.1"/>
</dbReference>
<dbReference type="Gene3D" id="2.60.40.1660">
    <property type="entry name" value="Na, k-atpase alpha subunit"/>
    <property type="match status" value="1"/>
</dbReference>
<dbReference type="RefSeq" id="XP_058981244.1">
    <property type="nucleotide sequence ID" value="XM_059125261.1"/>
</dbReference>
<dbReference type="GO" id="GO:0005890">
    <property type="term" value="C:sodium:potassium-exchanging ATPase complex"/>
    <property type="evidence" value="ECO:0007669"/>
    <property type="project" value="InterPro"/>
</dbReference>
<evidence type="ECO:0000256" key="5">
    <source>
        <dbReference type="ARBA" id="ARBA00022538"/>
    </source>
</evidence>
<evidence type="ECO:0000313" key="25">
    <source>
        <dbReference type="RefSeq" id="XP_011295285.1"/>
    </source>
</evidence>
<dbReference type="PANTHER" id="PTHR11523">
    <property type="entry name" value="SODIUM/POTASSIUM-DEPENDENT ATPASE BETA SUBUNIT"/>
    <property type="match status" value="1"/>
</dbReference>
<protein>
    <submittedName>
        <fullName evidence="19">Sodium / potassium ATPase beta chain</fullName>
    </submittedName>
    <submittedName>
        <fullName evidence="22 23 28 29">Sodium/potassium-transporting ATPase subunit beta-1</fullName>
    </submittedName>
</protein>
<evidence type="ECO:0000256" key="18">
    <source>
        <dbReference type="SAM" id="Phobius"/>
    </source>
</evidence>
<keyword evidence="13 18" id="KW-0472">Membrane</keyword>
<evidence type="ECO:0000313" key="24">
    <source>
        <dbReference type="RefSeq" id="XP_011295284.1"/>
    </source>
</evidence>
<dbReference type="EMBL" id="KA649068">
    <property type="protein sequence ID" value="AFP63697.1"/>
    <property type="molecule type" value="mRNA"/>
</dbReference>
<dbReference type="RefSeq" id="XP_058979436.1">
    <property type="nucleotide sequence ID" value="XM_059123453.1"/>
</dbReference>
<dbReference type="RefSeq" id="XP_058979435.1">
    <property type="nucleotide sequence ID" value="XM_059123452.1"/>
</dbReference>
<dbReference type="FunFam" id="2.60.40.1660:FF:000004">
    <property type="entry name" value="sodium/potassium-transporting ATPase subunit beta-2"/>
    <property type="match status" value="1"/>
</dbReference>
<keyword evidence="14" id="KW-1015">Disulfide bond</keyword>
<keyword evidence="4" id="KW-1003">Cell membrane</keyword>
<comment type="similarity">
    <text evidence="2">Belongs to the X(+)/potassium ATPases subunit beta family.</text>
</comment>
<keyword evidence="5" id="KW-0633">Potassium transport</keyword>
<evidence type="ECO:0000256" key="17">
    <source>
        <dbReference type="ARBA" id="ARBA00025540"/>
    </source>
</evidence>
<dbReference type="RefSeq" id="XP_058979433.1">
    <property type="nucleotide sequence ID" value="XM_059123450.1"/>
</dbReference>
<dbReference type="InterPro" id="IPR038702">
    <property type="entry name" value="Na/K_ATPase_sub_beta_sf"/>
</dbReference>
<evidence type="ECO:0000313" key="27">
    <source>
        <dbReference type="RefSeq" id="XP_011295287.1"/>
    </source>
</evidence>
<dbReference type="Pfam" id="PF00287">
    <property type="entry name" value="Na_K-ATPase"/>
    <property type="match status" value="1"/>
</dbReference>
<dbReference type="EnsemblMetazoa" id="MDOA006968-RB">
    <property type="protein sequence ID" value="MDOA006968-PB"/>
    <property type="gene ID" value="MDOA006968"/>
</dbReference>
<dbReference type="EMBL" id="KA649071">
    <property type="protein sequence ID" value="AFP63700.1"/>
    <property type="molecule type" value="mRNA"/>
</dbReference>
<dbReference type="RefSeq" id="XP_005190320.1">
    <property type="nucleotide sequence ID" value="XM_005190263.3"/>
</dbReference>
<evidence type="ECO:0000256" key="15">
    <source>
        <dbReference type="ARBA" id="ARBA00023180"/>
    </source>
</evidence>
<dbReference type="RefSeq" id="XP_005190319.1">
    <property type="nucleotide sequence ID" value="XM_005190262.3"/>
</dbReference>
<comment type="function">
    <text evidence="17">This is the non-catalytic component of the active enzyme, which catalyzes the hydrolysis of ATP coupled with the exchange of Na(+) and K(+) ions across the plasma membrane. The beta subunit regulates, through assembly of alpha/beta heterodimers, the number of sodium pumps transported to the plasma membrane.</text>
</comment>
<dbReference type="InterPro" id="IPR000402">
    <property type="entry name" value="Na/K_ATPase_sub_beta"/>
</dbReference>
<keyword evidence="3" id="KW-0813">Transport</keyword>
<evidence type="ECO:0000256" key="12">
    <source>
        <dbReference type="ARBA" id="ARBA00023065"/>
    </source>
</evidence>